<accession>A0A4Y3WZC0</accession>
<dbReference type="GO" id="GO:0015074">
    <property type="term" value="P:DNA integration"/>
    <property type="evidence" value="ECO:0007669"/>
    <property type="project" value="InterPro"/>
</dbReference>
<evidence type="ECO:0000313" key="4">
    <source>
        <dbReference type="EMBL" id="GEC22796.1"/>
    </source>
</evidence>
<dbReference type="Proteomes" id="UP000320338">
    <property type="component" value="Unassembled WGS sequence"/>
</dbReference>
<gene>
    <name evidence="4" type="ORF">PHY01_50790</name>
</gene>
<dbReference type="CDD" id="cd01189">
    <property type="entry name" value="INT_ICEBs1_C_like"/>
    <property type="match status" value="1"/>
</dbReference>
<feature type="domain" description="Tyr recombinase" evidence="3">
    <location>
        <begin position="219"/>
        <end position="418"/>
    </location>
</feature>
<sequence>MATRSDAPVSRQRGSIRRRARCYEVRVSAGEDPSTGERIVLVDSVEIEGQGDRAERAAYREAEKLRTKLLADADALKVARTKATVGALLERWMAQHEVDATTRMTYESQIRMYIVPAIGDVPLVLFVRDASQRLETLYSRLRKCRGLCNGKPFIESHAEKAPHDCAAAGCRVHICKPYAASSVRSIHAILSGACSAAVRWGWISFNPMPSVRPPAKPRPQPRPPTSEQMARIVEAAWTSSAEWGLYVWLSAVLGARRGEVVALQWEDVDLAAGVVRLDENYVRTNDGMVLKDTKSHQMRRVSIDVPTVELLRQHREDCAGRLALLGVSLTDRTWVFSAKPDLSSPRDPASLTRRYGRLVAKLGIDTMLKELRHYSATELLTAGVDLRTVAGRLGHGDGTTTLRHYAAWVGSADTAAAGVIGGRMPVLRPVDRS</sequence>
<dbReference type="InterPro" id="IPR050090">
    <property type="entry name" value="Tyrosine_recombinase_XerCD"/>
</dbReference>
<dbReference type="GO" id="GO:0003677">
    <property type="term" value="F:DNA binding"/>
    <property type="evidence" value="ECO:0007669"/>
    <property type="project" value="UniProtKB-KW"/>
</dbReference>
<dbReference type="AlphaFoldDB" id="A0A4Y3WZC0"/>
<dbReference type="RefSeq" id="WP_141282612.1">
    <property type="nucleotide sequence ID" value="NZ_BAAARZ010000076.1"/>
</dbReference>
<dbReference type="SUPFAM" id="SSF56349">
    <property type="entry name" value="DNA breaking-rejoining enzymes"/>
    <property type="match status" value="1"/>
</dbReference>
<dbReference type="EMBL" id="BJNG01000057">
    <property type="protein sequence ID" value="GEC22796.1"/>
    <property type="molecule type" value="Genomic_DNA"/>
</dbReference>
<name>A0A4Y3WZC0_9PSEU</name>
<evidence type="ECO:0000313" key="5">
    <source>
        <dbReference type="Proteomes" id="UP000320338"/>
    </source>
</evidence>
<evidence type="ECO:0000259" key="3">
    <source>
        <dbReference type="PROSITE" id="PS51898"/>
    </source>
</evidence>
<keyword evidence="2" id="KW-0233">DNA recombination</keyword>
<dbReference type="InterPro" id="IPR011010">
    <property type="entry name" value="DNA_brk_join_enz"/>
</dbReference>
<evidence type="ECO:0000256" key="1">
    <source>
        <dbReference type="ARBA" id="ARBA00023125"/>
    </source>
</evidence>
<dbReference type="InterPro" id="IPR013762">
    <property type="entry name" value="Integrase-like_cat_sf"/>
</dbReference>
<dbReference type="Pfam" id="PF00589">
    <property type="entry name" value="Phage_integrase"/>
    <property type="match status" value="1"/>
</dbReference>
<organism evidence="4 5">
    <name type="scientific">Pseudonocardia hydrocarbonoxydans</name>
    <dbReference type="NCBI Taxonomy" id="76726"/>
    <lineage>
        <taxon>Bacteria</taxon>
        <taxon>Bacillati</taxon>
        <taxon>Actinomycetota</taxon>
        <taxon>Actinomycetes</taxon>
        <taxon>Pseudonocardiales</taxon>
        <taxon>Pseudonocardiaceae</taxon>
        <taxon>Pseudonocardia</taxon>
    </lineage>
</organism>
<dbReference type="Gene3D" id="1.10.150.130">
    <property type="match status" value="1"/>
</dbReference>
<dbReference type="PANTHER" id="PTHR30349">
    <property type="entry name" value="PHAGE INTEGRASE-RELATED"/>
    <property type="match status" value="1"/>
</dbReference>
<dbReference type="Gene3D" id="1.10.443.10">
    <property type="entry name" value="Intergrase catalytic core"/>
    <property type="match status" value="1"/>
</dbReference>
<proteinExistence type="predicted"/>
<evidence type="ECO:0000256" key="2">
    <source>
        <dbReference type="ARBA" id="ARBA00023172"/>
    </source>
</evidence>
<protein>
    <submittedName>
        <fullName evidence="4">Integrase</fullName>
    </submittedName>
</protein>
<dbReference type="GO" id="GO:0006310">
    <property type="term" value="P:DNA recombination"/>
    <property type="evidence" value="ECO:0007669"/>
    <property type="project" value="UniProtKB-KW"/>
</dbReference>
<comment type="caution">
    <text evidence="4">The sequence shown here is derived from an EMBL/GenBank/DDBJ whole genome shotgun (WGS) entry which is preliminary data.</text>
</comment>
<reference evidence="4 5" key="1">
    <citation type="submission" date="2019-06" db="EMBL/GenBank/DDBJ databases">
        <title>Whole genome shotgun sequence of Pseudonocardia hydrocarbonoxydans NBRC 14498.</title>
        <authorList>
            <person name="Hosoyama A."/>
            <person name="Uohara A."/>
            <person name="Ohji S."/>
            <person name="Ichikawa N."/>
        </authorList>
    </citation>
    <scope>NUCLEOTIDE SEQUENCE [LARGE SCALE GENOMIC DNA]</scope>
    <source>
        <strain evidence="4 5">NBRC 14498</strain>
    </source>
</reference>
<dbReference type="PROSITE" id="PS51898">
    <property type="entry name" value="TYR_RECOMBINASE"/>
    <property type="match status" value="1"/>
</dbReference>
<dbReference type="OrthoDB" id="4326943at2"/>
<dbReference type="InterPro" id="IPR010998">
    <property type="entry name" value="Integrase_recombinase_N"/>
</dbReference>
<dbReference type="InterPro" id="IPR002104">
    <property type="entry name" value="Integrase_catalytic"/>
</dbReference>
<keyword evidence="5" id="KW-1185">Reference proteome</keyword>
<keyword evidence="1" id="KW-0238">DNA-binding</keyword>